<organism evidence="2 3">
    <name type="scientific">Endozoicomonas elysicola</name>
    <dbReference type="NCBI Taxonomy" id="305900"/>
    <lineage>
        <taxon>Bacteria</taxon>
        <taxon>Pseudomonadati</taxon>
        <taxon>Pseudomonadota</taxon>
        <taxon>Gammaproteobacteria</taxon>
        <taxon>Oceanospirillales</taxon>
        <taxon>Endozoicomonadaceae</taxon>
        <taxon>Endozoicomonas</taxon>
    </lineage>
</organism>
<dbReference type="RefSeq" id="WP_020583991.1">
    <property type="nucleotide sequence ID" value="NZ_JOJP01000001.1"/>
</dbReference>
<comment type="caution">
    <text evidence="2">The sequence shown here is derived from an EMBL/GenBank/DDBJ whole genome shotgun (WGS) entry which is preliminary data.</text>
</comment>
<dbReference type="EMBL" id="JOJP01000001">
    <property type="protein sequence ID" value="KEI70223.1"/>
    <property type="molecule type" value="Genomic_DNA"/>
</dbReference>
<evidence type="ECO:0000313" key="2">
    <source>
        <dbReference type="EMBL" id="KEI70223.1"/>
    </source>
</evidence>
<proteinExistence type="predicted"/>
<keyword evidence="3" id="KW-1185">Reference proteome</keyword>
<reference evidence="2 3" key="1">
    <citation type="submission" date="2014-06" db="EMBL/GenBank/DDBJ databases">
        <title>Whole Genome Sequences of Three Symbiotic Endozoicomonas Bacteria.</title>
        <authorList>
            <person name="Neave M.J."/>
            <person name="Apprill A."/>
            <person name="Voolstra C.R."/>
        </authorList>
    </citation>
    <scope>NUCLEOTIDE SEQUENCE [LARGE SCALE GENOMIC DNA]</scope>
    <source>
        <strain evidence="2 3">DSM 22380</strain>
    </source>
</reference>
<feature type="compositionally biased region" description="Polar residues" evidence="1">
    <location>
        <begin position="23"/>
        <end position="41"/>
    </location>
</feature>
<gene>
    <name evidence="2" type="ORF">GV64_05210</name>
</gene>
<protein>
    <submittedName>
        <fullName evidence="2">Uncharacterized protein</fullName>
    </submittedName>
</protein>
<accession>A0A081K7U7</accession>
<name>A0A081K7U7_9GAMM</name>
<evidence type="ECO:0000313" key="3">
    <source>
        <dbReference type="Proteomes" id="UP000027997"/>
    </source>
</evidence>
<dbReference type="AlphaFoldDB" id="A0A081K7U7"/>
<feature type="region of interest" description="Disordered" evidence="1">
    <location>
        <begin position="1"/>
        <end position="101"/>
    </location>
</feature>
<sequence>MFGVHSGKASNSDIFQEKETMPVSGTNNNRTPLGPIQNESQKPAGKQDGKGVLHVKGNGLQVRAPDNFEISSRPRKRKLQSMSASPAPAKKYIPGNKQDKENLDLSISGTGMFLEKSGRKSAKSAQRGAADMNQVTSLSAMDNTNSVDSKAIPEMLSLSFVAWNSAISEAKPYVDDVVNHLFGESYPEGGAAEATAKVEALLVDPETNLAKFENKLLETWQQTAYPAHLDVLKGKLKAKLVFAWQRMGQGDLYKLQMVTESLCLQPGGGHHQSKALKAFIQQEDRVIEAYRDGCIYDGENAVDPLHPEGDVHRSRKKVVSVESTFRGTEPGTVRNESNIPDISLSNLGDSSSVQVEDDLVIKNAAGKVLKDSVAFSDGTYAFHGASVEMELRDSKIAGQLKKETPEKDSEFGARIRAYVDHHAAHGRDVKELAISGDANVCLFDDDPASGVRKLKPGVQEILNEHHLALIVPSGNVTWGRPISDQLHKNAKSSELAGYRDTMLLMVGVSDENLPSLRSLGSDPSLKQDTFFPLTTLEGNDINPSESGKAESIINYLSTARDQFSLDFNDRVMTDHAILTGPNHIVGNTADCKGIGTEGKSLTYDKAGEVWGDERPSEEQYKEITQNTAQVLADVFNEVVAKKKGS</sequence>
<dbReference type="Proteomes" id="UP000027997">
    <property type="component" value="Unassembled WGS sequence"/>
</dbReference>
<evidence type="ECO:0000256" key="1">
    <source>
        <dbReference type="SAM" id="MobiDB-lite"/>
    </source>
</evidence>